<reference evidence="2" key="1">
    <citation type="submission" date="2016-08" db="EMBL/GenBank/DDBJ databases">
        <authorList>
            <person name="Varghese N."/>
            <person name="Submissions Spin"/>
        </authorList>
    </citation>
    <scope>NUCLEOTIDE SEQUENCE [LARGE SCALE GENOMIC DNA]</scope>
    <source>
        <strain evidence="2">SGD-1123</strain>
    </source>
</reference>
<dbReference type="Proteomes" id="UP000181997">
    <property type="component" value="Unassembled WGS sequence"/>
</dbReference>
<accession>A0A0V8H641</accession>
<dbReference type="OrthoDB" id="2679622at2"/>
<dbReference type="InterPro" id="IPR019688">
    <property type="entry name" value="DUF2533"/>
</dbReference>
<evidence type="ECO:0000313" key="2">
    <source>
        <dbReference type="Proteomes" id="UP000181997"/>
    </source>
</evidence>
<gene>
    <name evidence="1" type="ORF">GA0061094_4226</name>
</gene>
<dbReference type="EMBL" id="FMAU01000010">
    <property type="protein sequence ID" value="SCC35408.1"/>
    <property type="molecule type" value="Genomic_DNA"/>
</dbReference>
<evidence type="ECO:0008006" key="3">
    <source>
        <dbReference type="Google" id="ProtNLM"/>
    </source>
</evidence>
<sequence>MSVHKDITKHSTRQNQLVQKFMKLDEERERAIDEAVKLCQAGEAFTTDRINEATREINTLARQGVVPQRKTVTVEMVEEYAARLNLNKQ</sequence>
<evidence type="ECO:0000313" key="1">
    <source>
        <dbReference type="EMBL" id="SCC35408.1"/>
    </source>
</evidence>
<keyword evidence="2" id="KW-1185">Reference proteome</keyword>
<organism evidence="1 2">
    <name type="scientific">[Bacillus] enclensis</name>
    <dbReference type="NCBI Taxonomy" id="1402860"/>
    <lineage>
        <taxon>Bacteria</taxon>
        <taxon>Bacillati</taxon>
        <taxon>Bacillota</taxon>
        <taxon>Bacilli</taxon>
        <taxon>Bacillales</taxon>
        <taxon>Bacillaceae</taxon>
        <taxon>Rossellomorea</taxon>
    </lineage>
</organism>
<dbReference type="RefSeq" id="WP_058299974.1">
    <property type="nucleotide sequence ID" value="NZ_FMAU01000010.1"/>
</dbReference>
<dbReference type="Pfam" id="PF10752">
    <property type="entry name" value="DUF2533"/>
    <property type="match status" value="1"/>
</dbReference>
<protein>
    <recommendedName>
        <fullName evidence="3">DUF2533 domain-containing protein</fullName>
    </recommendedName>
</protein>
<proteinExistence type="predicted"/>
<name>A0A0V8H641_9BACI</name>
<dbReference type="AlphaFoldDB" id="A0A0V8H641"/>